<comment type="caution">
    <text evidence="2">The sequence shown here is derived from an EMBL/GenBank/DDBJ whole genome shotgun (WGS) entry which is preliminary data.</text>
</comment>
<dbReference type="RefSeq" id="WP_252799061.1">
    <property type="nucleotide sequence ID" value="NZ_BAAABM010000066.1"/>
</dbReference>
<protein>
    <recommendedName>
        <fullName evidence="4">Integral membrane protein</fullName>
    </recommendedName>
</protein>
<evidence type="ECO:0000313" key="3">
    <source>
        <dbReference type="Proteomes" id="UP001501822"/>
    </source>
</evidence>
<feature type="transmembrane region" description="Helical" evidence="1">
    <location>
        <begin position="61"/>
        <end position="81"/>
    </location>
</feature>
<sequence length="136" mass="13762">MAGRRVLVGAVGVVLLAGLVTLALLPSVPGFTRPVAAALALGTPAFCLAGLLARLDRAARLVVAGIGAVVVNGAVAEVMLVCSVWSPRGGLIAVAAVCALIGAPALGRHRNDNSPELRSLAETGLDDDDESWAFDR</sequence>
<reference evidence="3" key="1">
    <citation type="journal article" date="2019" name="Int. J. Syst. Evol. Microbiol.">
        <title>The Global Catalogue of Microorganisms (GCM) 10K type strain sequencing project: providing services to taxonomists for standard genome sequencing and annotation.</title>
        <authorList>
            <consortium name="The Broad Institute Genomics Platform"/>
            <consortium name="The Broad Institute Genome Sequencing Center for Infectious Disease"/>
            <person name="Wu L."/>
            <person name="Ma J."/>
        </authorList>
    </citation>
    <scope>NUCLEOTIDE SEQUENCE [LARGE SCALE GENOMIC DNA]</scope>
    <source>
        <strain evidence="3">JCM 3146</strain>
    </source>
</reference>
<feature type="transmembrane region" description="Helical" evidence="1">
    <location>
        <begin position="87"/>
        <end position="107"/>
    </location>
</feature>
<dbReference type="Proteomes" id="UP001501822">
    <property type="component" value="Unassembled WGS sequence"/>
</dbReference>
<keyword evidence="3" id="KW-1185">Reference proteome</keyword>
<gene>
    <name evidence="2" type="ORF">GCM10010151_65490</name>
</gene>
<keyword evidence="1" id="KW-0812">Transmembrane</keyword>
<name>A0ABP3HCX8_9ACTN</name>
<dbReference type="EMBL" id="BAAABM010000066">
    <property type="protein sequence ID" value="GAA0366469.1"/>
    <property type="molecule type" value="Genomic_DNA"/>
</dbReference>
<organism evidence="2 3">
    <name type="scientific">Actinoallomurus spadix</name>
    <dbReference type="NCBI Taxonomy" id="79912"/>
    <lineage>
        <taxon>Bacteria</taxon>
        <taxon>Bacillati</taxon>
        <taxon>Actinomycetota</taxon>
        <taxon>Actinomycetes</taxon>
        <taxon>Streptosporangiales</taxon>
        <taxon>Thermomonosporaceae</taxon>
        <taxon>Actinoallomurus</taxon>
    </lineage>
</organism>
<feature type="transmembrane region" description="Helical" evidence="1">
    <location>
        <begin position="34"/>
        <end position="54"/>
    </location>
</feature>
<feature type="transmembrane region" description="Helical" evidence="1">
    <location>
        <begin position="7"/>
        <end position="28"/>
    </location>
</feature>
<evidence type="ECO:0000313" key="2">
    <source>
        <dbReference type="EMBL" id="GAA0366469.1"/>
    </source>
</evidence>
<evidence type="ECO:0000256" key="1">
    <source>
        <dbReference type="SAM" id="Phobius"/>
    </source>
</evidence>
<accession>A0ABP3HCX8</accession>
<keyword evidence="1" id="KW-1133">Transmembrane helix</keyword>
<keyword evidence="1" id="KW-0472">Membrane</keyword>
<proteinExistence type="predicted"/>
<evidence type="ECO:0008006" key="4">
    <source>
        <dbReference type="Google" id="ProtNLM"/>
    </source>
</evidence>